<evidence type="ECO:0000313" key="2">
    <source>
        <dbReference type="Proteomes" id="UP000290289"/>
    </source>
</evidence>
<dbReference type="Proteomes" id="UP000290289">
    <property type="component" value="Chromosome 3"/>
</dbReference>
<proteinExistence type="predicted"/>
<accession>A0A498KD08</accession>
<comment type="caution">
    <text evidence="1">The sequence shown here is derived from an EMBL/GenBank/DDBJ whole genome shotgun (WGS) entry which is preliminary data.</text>
</comment>
<sequence length="96" mass="11435">MKLDKERPKRRRRRGRRRSIFVDLEPTIINERHHHQSSIFDIPQVPRNIPDLEPRVIVDAIFNGRSREIETSSWDEQEKWGQRMSLTGCTTAKSKL</sequence>
<dbReference type="EMBL" id="RDQH01000329">
    <property type="protein sequence ID" value="RXI03403.1"/>
    <property type="molecule type" value="Genomic_DNA"/>
</dbReference>
<reference evidence="1 2" key="1">
    <citation type="submission" date="2018-10" db="EMBL/GenBank/DDBJ databases">
        <title>A high-quality apple genome assembly.</title>
        <authorList>
            <person name="Hu J."/>
        </authorList>
    </citation>
    <scope>NUCLEOTIDE SEQUENCE [LARGE SCALE GENOMIC DNA]</scope>
    <source>
        <strain evidence="2">cv. HFTH1</strain>
        <tissue evidence="1">Young leaf</tissue>
    </source>
</reference>
<dbReference type="AlphaFoldDB" id="A0A498KD08"/>
<name>A0A498KD08_MALDO</name>
<organism evidence="1 2">
    <name type="scientific">Malus domestica</name>
    <name type="common">Apple</name>
    <name type="synonym">Pyrus malus</name>
    <dbReference type="NCBI Taxonomy" id="3750"/>
    <lineage>
        <taxon>Eukaryota</taxon>
        <taxon>Viridiplantae</taxon>
        <taxon>Streptophyta</taxon>
        <taxon>Embryophyta</taxon>
        <taxon>Tracheophyta</taxon>
        <taxon>Spermatophyta</taxon>
        <taxon>Magnoliopsida</taxon>
        <taxon>eudicotyledons</taxon>
        <taxon>Gunneridae</taxon>
        <taxon>Pentapetalae</taxon>
        <taxon>rosids</taxon>
        <taxon>fabids</taxon>
        <taxon>Rosales</taxon>
        <taxon>Rosaceae</taxon>
        <taxon>Amygdaloideae</taxon>
        <taxon>Maleae</taxon>
        <taxon>Malus</taxon>
    </lineage>
</organism>
<keyword evidence="2" id="KW-1185">Reference proteome</keyword>
<gene>
    <name evidence="1" type="ORF">DVH24_004055</name>
</gene>
<evidence type="ECO:0000313" key="1">
    <source>
        <dbReference type="EMBL" id="RXI03403.1"/>
    </source>
</evidence>
<protein>
    <submittedName>
        <fullName evidence="1">Uncharacterized protein</fullName>
    </submittedName>
</protein>